<feature type="region of interest" description="Disordered" evidence="1">
    <location>
        <begin position="313"/>
        <end position="333"/>
    </location>
</feature>
<organism evidence="3 4">
    <name type="scientific">Rhodococcus gordoniae</name>
    <dbReference type="NCBI Taxonomy" id="223392"/>
    <lineage>
        <taxon>Bacteria</taxon>
        <taxon>Bacillati</taxon>
        <taxon>Actinomycetota</taxon>
        <taxon>Actinomycetes</taxon>
        <taxon>Mycobacteriales</taxon>
        <taxon>Nocardiaceae</taxon>
        <taxon>Rhodococcus</taxon>
    </lineage>
</organism>
<dbReference type="RefSeq" id="WP_245207769.1">
    <property type="nucleotide sequence ID" value="NZ_LPZN01000004.1"/>
</dbReference>
<keyword evidence="4" id="KW-1185">Reference proteome</keyword>
<evidence type="ECO:0000313" key="3">
    <source>
        <dbReference type="EMBL" id="SUE16362.1"/>
    </source>
</evidence>
<dbReference type="AlphaFoldDB" id="A0A379M2K8"/>
<feature type="domain" description="ER-bound oxygenase mpaB/mpaB'/Rubber oxygenase catalytic" evidence="2">
    <location>
        <begin position="35"/>
        <end position="248"/>
    </location>
</feature>
<dbReference type="Proteomes" id="UP000254569">
    <property type="component" value="Unassembled WGS sequence"/>
</dbReference>
<dbReference type="InterPro" id="IPR018713">
    <property type="entry name" value="MPAB/Lcp_cat_dom"/>
</dbReference>
<proteinExistence type="predicted"/>
<reference evidence="3 4" key="1">
    <citation type="submission" date="2018-06" db="EMBL/GenBank/DDBJ databases">
        <authorList>
            <consortium name="Pathogen Informatics"/>
            <person name="Doyle S."/>
        </authorList>
    </citation>
    <scope>NUCLEOTIDE SEQUENCE [LARGE SCALE GENOMIC DNA]</scope>
    <source>
        <strain evidence="3 4">NCTC13296</strain>
    </source>
</reference>
<dbReference type="EMBL" id="UGVI01000001">
    <property type="protein sequence ID" value="SUE16362.1"/>
    <property type="molecule type" value="Genomic_DNA"/>
</dbReference>
<dbReference type="PANTHER" id="PTHR36151:SF3">
    <property type="entry name" value="ER-BOUND OXYGENASE MPAB_MPAB'_RUBBER OXYGENASE CATALYTIC DOMAIN-CONTAINING PROTEIN"/>
    <property type="match status" value="1"/>
</dbReference>
<name>A0A379M2K8_9NOCA</name>
<gene>
    <name evidence="3" type="ORF">NCTC13296_03240</name>
</gene>
<dbReference type="Pfam" id="PF09995">
    <property type="entry name" value="MPAB_Lcp_cat"/>
    <property type="match status" value="1"/>
</dbReference>
<evidence type="ECO:0000313" key="4">
    <source>
        <dbReference type="Proteomes" id="UP000254569"/>
    </source>
</evidence>
<dbReference type="PANTHER" id="PTHR36151">
    <property type="entry name" value="BLR2777 PROTEIN"/>
    <property type="match status" value="1"/>
</dbReference>
<evidence type="ECO:0000259" key="2">
    <source>
        <dbReference type="Pfam" id="PF09995"/>
    </source>
</evidence>
<protein>
    <submittedName>
        <fullName evidence="3">Uncharacterized protein conserved in bacteria</fullName>
    </submittedName>
</protein>
<dbReference type="GO" id="GO:0016491">
    <property type="term" value="F:oxidoreductase activity"/>
    <property type="evidence" value="ECO:0007669"/>
    <property type="project" value="InterPro"/>
</dbReference>
<accession>A0A379M2K8</accession>
<evidence type="ECO:0000256" key="1">
    <source>
        <dbReference type="SAM" id="MobiDB-lite"/>
    </source>
</evidence>
<sequence length="333" mass="37905">MTTHADERVPAGKSVTAPAPLPAATVDLADFVGESMLLLGAGATVLLQLASRGVGHGVADHSSTLQRPLDRLRTTMTYVYAVTLGTPEEKKQIVRMVNEAHVPVRSETYNAFDPELQLWVAATLYRNGIDMYQRMFGPLAEADIERIYRQSAVYGTALQVEDDMWPKTRKEFDKYWDEMIATFEVDAEVRSFTRNLLTGGDAPLPVRALMPLQRFMTIGLLPQRMRDEFALPWSPRDQRRFDLFWKVVPPIYRAVPEPIRQLSATCYLHDMRRRMKAHGQVIRQAPTAHRVREDRYGADAGWLRSRAGGCHRVRQRASSMRSRSCPHRPSAEW</sequence>